<reference evidence="2 3" key="2">
    <citation type="submission" date="2019-09" db="EMBL/GenBank/DDBJ databases">
        <authorList>
            <person name="Jin C."/>
        </authorList>
    </citation>
    <scope>NUCLEOTIDE SEQUENCE [LARGE SCALE GENOMIC DNA]</scope>
    <source>
        <strain evidence="2 3">BN140078</strain>
    </source>
</reference>
<dbReference type="PROSITE" id="PS51257">
    <property type="entry name" value="PROKAR_LIPOPROTEIN"/>
    <property type="match status" value="1"/>
</dbReference>
<dbReference type="AlphaFoldDB" id="A0A5B2VV05"/>
<comment type="caution">
    <text evidence="2">The sequence shown here is derived from an EMBL/GenBank/DDBJ whole genome shotgun (WGS) entry which is preliminary data.</text>
</comment>
<keyword evidence="3" id="KW-1185">Reference proteome</keyword>
<dbReference type="EMBL" id="VUOC01000003">
    <property type="protein sequence ID" value="KAA2242036.1"/>
    <property type="molecule type" value="Genomic_DNA"/>
</dbReference>
<evidence type="ECO:0000313" key="3">
    <source>
        <dbReference type="Proteomes" id="UP000324611"/>
    </source>
</evidence>
<feature type="signal peptide" evidence="1">
    <location>
        <begin position="1"/>
        <end position="25"/>
    </location>
</feature>
<proteinExistence type="predicted"/>
<sequence length="74" mass="7149">MKNTLKIGFLALAFGLFVAACGSGAGTGETTDSAATTATEAIDSAANVADSTVGAVADSAKQAVDSIAADTTKH</sequence>
<evidence type="ECO:0008006" key="4">
    <source>
        <dbReference type="Google" id="ProtNLM"/>
    </source>
</evidence>
<reference evidence="2 3" key="1">
    <citation type="submission" date="2019-09" db="EMBL/GenBank/DDBJ databases">
        <title>Chitinophaga ginsengihumi sp. nov., isolated from soil of ginseng rhizosphere.</title>
        <authorList>
            <person name="Lee J."/>
        </authorList>
    </citation>
    <scope>NUCLEOTIDE SEQUENCE [LARGE SCALE GENOMIC DNA]</scope>
    <source>
        <strain evidence="2 3">BN140078</strain>
    </source>
</reference>
<name>A0A5B2VV05_9BACT</name>
<evidence type="ECO:0000313" key="2">
    <source>
        <dbReference type="EMBL" id="KAA2242036.1"/>
    </source>
</evidence>
<gene>
    <name evidence="2" type="ORF">F0L74_18635</name>
</gene>
<evidence type="ECO:0000256" key="1">
    <source>
        <dbReference type="SAM" id="SignalP"/>
    </source>
</evidence>
<feature type="chain" id="PRO_5022788409" description="Lipoprotein" evidence="1">
    <location>
        <begin position="26"/>
        <end position="74"/>
    </location>
</feature>
<organism evidence="2 3">
    <name type="scientific">Chitinophaga agrisoli</name>
    <dbReference type="NCBI Taxonomy" id="2607653"/>
    <lineage>
        <taxon>Bacteria</taxon>
        <taxon>Pseudomonadati</taxon>
        <taxon>Bacteroidota</taxon>
        <taxon>Chitinophagia</taxon>
        <taxon>Chitinophagales</taxon>
        <taxon>Chitinophagaceae</taxon>
        <taxon>Chitinophaga</taxon>
    </lineage>
</organism>
<protein>
    <recommendedName>
        <fullName evidence="4">Lipoprotein</fullName>
    </recommendedName>
</protein>
<keyword evidence="1" id="KW-0732">Signal</keyword>
<dbReference type="Proteomes" id="UP000324611">
    <property type="component" value="Unassembled WGS sequence"/>
</dbReference>
<accession>A0A5B2VV05</accession>